<evidence type="ECO:0000313" key="3">
    <source>
        <dbReference type="Proteomes" id="UP000026960"/>
    </source>
</evidence>
<dbReference type="EnsemblPlants" id="OBART12G03740.1">
    <property type="protein sequence ID" value="OBART12G03740.1"/>
    <property type="gene ID" value="OBART12G03740"/>
</dbReference>
<sequence length="77" mass="8536">MGSGVERWGAVWSGERCVGRSGTEVGRESRRRHVDGINPGGGGGEKRERMRERRERNLGGDKESVFCGTKPSLYVAW</sequence>
<dbReference type="Gramene" id="OBART12G03740.1">
    <property type="protein sequence ID" value="OBART12G03740.1"/>
    <property type="gene ID" value="OBART12G03740"/>
</dbReference>
<feature type="compositionally biased region" description="Basic and acidic residues" evidence="1">
    <location>
        <begin position="44"/>
        <end position="63"/>
    </location>
</feature>
<accession>A0A0D3HRQ4</accession>
<proteinExistence type="predicted"/>
<dbReference type="Proteomes" id="UP000026960">
    <property type="component" value="Chromosome 12"/>
</dbReference>
<reference evidence="2" key="2">
    <citation type="submission" date="2015-03" db="UniProtKB">
        <authorList>
            <consortium name="EnsemblPlants"/>
        </authorList>
    </citation>
    <scope>IDENTIFICATION</scope>
</reference>
<feature type="region of interest" description="Disordered" evidence="1">
    <location>
        <begin position="19"/>
        <end position="63"/>
    </location>
</feature>
<evidence type="ECO:0000256" key="1">
    <source>
        <dbReference type="SAM" id="MobiDB-lite"/>
    </source>
</evidence>
<name>A0A0D3HRQ4_9ORYZ</name>
<keyword evidence="3" id="KW-1185">Reference proteome</keyword>
<organism evidence="2">
    <name type="scientific">Oryza barthii</name>
    <dbReference type="NCBI Taxonomy" id="65489"/>
    <lineage>
        <taxon>Eukaryota</taxon>
        <taxon>Viridiplantae</taxon>
        <taxon>Streptophyta</taxon>
        <taxon>Embryophyta</taxon>
        <taxon>Tracheophyta</taxon>
        <taxon>Spermatophyta</taxon>
        <taxon>Magnoliopsida</taxon>
        <taxon>Liliopsida</taxon>
        <taxon>Poales</taxon>
        <taxon>Poaceae</taxon>
        <taxon>BOP clade</taxon>
        <taxon>Oryzoideae</taxon>
        <taxon>Oryzeae</taxon>
        <taxon>Oryzinae</taxon>
        <taxon>Oryza</taxon>
    </lineage>
</organism>
<reference evidence="2" key="1">
    <citation type="journal article" date="2009" name="Rice">
        <title>De Novo Next Generation Sequencing of Plant Genomes.</title>
        <authorList>
            <person name="Rounsley S."/>
            <person name="Marri P.R."/>
            <person name="Yu Y."/>
            <person name="He R."/>
            <person name="Sisneros N."/>
            <person name="Goicoechea J.L."/>
            <person name="Lee S.J."/>
            <person name="Angelova A."/>
            <person name="Kudrna D."/>
            <person name="Luo M."/>
            <person name="Affourtit J."/>
            <person name="Desany B."/>
            <person name="Knight J."/>
            <person name="Niazi F."/>
            <person name="Egholm M."/>
            <person name="Wing R.A."/>
        </authorList>
    </citation>
    <scope>NUCLEOTIDE SEQUENCE [LARGE SCALE GENOMIC DNA]</scope>
    <source>
        <strain evidence="2">cv. IRGC 105608</strain>
    </source>
</reference>
<evidence type="ECO:0000313" key="2">
    <source>
        <dbReference type="EnsemblPlants" id="OBART12G03740.1"/>
    </source>
</evidence>
<dbReference type="PaxDb" id="65489-OBART12G03740.1"/>
<dbReference type="HOGENOM" id="CLU_2641995_0_0_1"/>
<protein>
    <submittedName>
        <fullName evidence="2">Uncharacterized protein</fullName>
    </submittedName>
</protein>
<dbReference type="AlphaFoldDB" id="A0A0D3HRQ4"/>